<proteinExistence type="predicted"/>
<sequence length="115" mass="13045">MASLSTKVKLYIEANSATWDNEKVSLQNDSDGNGDYIKSWTYSFSKPTDLQIASYETAGNTEETLLGVLNKRKKEYLSWQEQLDKLYHDIDDGKLDKTGSWYTHIKAVKDANSKG</sequence>
<dbReference type="InterPro" id="IPR035950">
    <property type="entry name" value="XkdW-like_sf"/>
</dbReference>
<protein>
    <submittedName>
        <fullName evidence="1">Uncharacterized protein</fullName>
    </submittedName>
</protein>
<accession>A0A218MMK6</accession>
<dbReference type="EMBL" id="KY052837">
    <property type="protein sequence ID" value="ASF00473.1"/>
    <property type="molecule type" value="Genomic_DNA"/>
</dbReference>
<dbReference type="EMBL" id="KY052837">
    <property type="protein sequence ID" value="ASF00471.1"/>
    <property type="molecule type" value="Genomic_DNA"/>
</dbReference>
<reference evidence="1" key="1">
    <citation type="submission" date="2016-10" db="EMBL/GenBank/DDBJ databases">
        <authorList>
            <person name="Varghese N."/>
        </authorList>
    </citation>
    <scope>NUCLEOTIDE SEQUENCE</scope>
</reference>
<reference evidence="1" key="2">
    <citation type="journal article" date="2017" name="Nat. Commun.">
        <title>Single-virus genomics reveals hidden cosmopolitan and abundant viruses.</title>
        <authorList>
            <person name="Martinez-Hernandez F."/>
            <person name="Fornas O."/>
            <person name="Lluesma Gomez M."/>
            <person name="Bolduc B."/>
            <person name="de la Cruz Pena M.J."/>
            <person name="Martinez J.M."/>
            <person name="Anton J."/>
            <person name="Gasol J.M."/>
            <person name="Rosselli R."/>
            <person name="Rodriguez-Valera F."/>
            <person name="Sullivan M.B."/>
            <person name="Acinas S.G."/>
            <person name="Martinez-Garcia M."/>
        </authorList>
    </citation>
    <scope>NUCLEOTIDE SEQUENCE</scope>
</reference>
<dbReference type="Gene3D" id="3.30.56.60">
    <property type="entry name" value="XkdW-like"/>
    <property type="match status" value="1"/>
</dbReference>
<evidence type="ECO:0000313" key="1">
    <source>
        <dbReference type="EMBL" id="ASF00471.1"/>
    </source>
</evidence>
<name>A0A218MMK6_9VIRU</name>
<organism evidence="1">
    <name type="scientific">uncultured virus</name>
    <dbReference type="NCBI Taxonomy" id="340016"/>
    <lineage>
        <taxon>Viruses</taxon>
        <taxon>environmental samples</taxon>
    </lineage>
</organism>